<evidence type="ECO:0000256" key="2">
    <source>
        <dbReference type="ARBA" id="ARBA00009348"/>
    </source>
</evidence>
<dbReference type="GO" id="GO:0006689">
    <property type="term" value="P:ganglioside catabolic process"/>
    <property type="evidence" value="ECO:0007669"/>
    <property type="project" value="TreeGrafter"/>
</dbReference>
<dbReference type="GO" id="GO:0016020">
    <property type="term" value="C:membrane"/>
    <property type="evidence" value="ECO:0007669"/>
    <property type="project" value="TreeGrafter"/>
</dbReference>
<dbReference type="PANTHER" id="PTHR10628:SF23">
    <property type="entry name" value="SIALIDASE-3"/>
    <property type="match status" value="1"/>
</dbReference>
<sequence length="362" mass="40287">MTQASVTSEKVTLFPQDPQSRLTYRIPALLFIPPDTFLAFAEERSSPRDEDAKILVLRRGTKKENTVEWGPMEPLTSATKDGYRTMSPCPVYERESQTVFLFFNCVEGTVSEQEQIKTGKNAARLCYVCSTDAGQTWCSLTDLTEQVIGKDLKNWATFAVGPGHGVQLNSGRLVIPAYAYHITMIQEGDETIKTLECQVAEVMHQEGDVQYSVYCNARTPHGLRAEALSTDEGLTFRSPSLQEELCETGTGCQGSVVSYTPTPGHGKTASSWLLYSHPADKQERKDLGIYLKTSPSEEAKWEGPWILHKGPSGYSDLAMCQGPPLLFGCLFECEKELKKEEIAFQLFTEEDLQKNIGFPPVD</sequence>
<keyword evidence="5" id="KW-0119">Carbohydrate metabolism</keyword>
<evidence type="ECO:0000256" key="4">
    <source>
        <dbReference type="ARBA" id="ARBA00022963"/>
    </source>
</evidence>
<evidence type="ECO:0000256" key="3">
    <source>
        <dbReference type="ARBA" id="ARBA00012733"/>
    </source>
</evidence>
<dbReference type="GO" id="GO:0004308">
    <property type="term" value="F:exo-alpha-sialidase activity"/>
    <property type="evidence" value="ECO:0007669"/>
    <property type="project" value="UniProtKB-EC"/>
</dbReference>
<dbReference type="CDD" id="cd15482">
    <property type="entry name" value="Sialidase_non-viral"/>
    <property type="match status" value="1"/>
</dbReference>
<dbReference type="PANTHER" id="PTHR10628">
    <property type="entry name" value="SIALIDASE"/>
    <property type="match status" value="1"/>
</dbReference>
<comment type="similarity">
    <text evidence="2">Belongs to the glycosyl hydrolase 33 family.</text>
</comment>
<keyword evidence="6" id="KW-0378">Hydrolase</keyword>
<dbReference type="InterPro" id="IPR036278">
    <property type="entry name" value="Sialidase_sf"/>
</dbReference>
<evidence type="ECO:0000259" key="7">
    <source>
        <dbReference type="Pfam" id="PF13088"/>
    </source>
</evidence>
<dbReference type="GO" id="GO:0009313">
    <property type="term" value="P:oligosaccharide catabolic process"/>
    <property type="evidence" value="ECO:0007669"/>
    <property type="project" value="TreeGrafter"/>
</dbReference>
<dbReference type="SUPFAM" id="SSF50939">
    <property type="entry name" value="Sialidases"/>
    <property type="match status" value="1"/>
</dbReference>
<dbReference type="Proteomes" id="UP000694393">
    <property type="component" value="Unplaced"/>
</dbReference>
<evidence type="ECO:0000256" key="1">
    <source>
        <dbReference type="ARBA" id="ARBA00000427"/>
    </source>
</evidence>
<keyword evidence="6" id="KW-0326">Glycosidase</keyword>
<keyword evidence="4" id="KW-0443">Lipid metabolism</keyword>
<keyword evidence="9" id="KW-1185">Reference proteome</keyword>
<accession>A0A8C8S3K4</accession>
<evidence type="ECO:0000256" key="6">
    <source>
        <dbReference type="ARBA" id="ARBA00023295"/>
    </source>
</evidence>
<evidence type="ECO:0000313" key="9">
    <source>
        <dbReference type="Proteomes" id="UP000694393"/>
    </source>
</evidence>
<dbReference type="GO" id="GO:0005737">
    <property type="term" value="C:cytoplasm"/>
    <property type="evidence" value="ECO:0007669"/>
    <property type="project" value="TreeGrafter"/>
</dbReference>
<feature type="domain" description="Sialidase" evidence="7">
    <location>
        <begin position="36"/>
        <end position="322"/>
    </location>
</feature>
<evidence type="ECO:0000313" key="8">
    <source>
        <dbReference type="Ensembl" id="ENSPCEP00000014332.1"/>
    </source>
</evidence>
<protein>
    <recommendedName>
        <fullName evidence="3">exo-alpha-sialidase</fullName>
        <ecNumber evidence="3">3.2.1.18</ecNumber>
    </recommendedName>
</protein>
<organism evidence="8 9">
    <name type="scientific">Pelusios castaneus</name>
    <name type="common">West African mud turtle</name>
    <dbReference type="NCBI Taxonomy" id="367368"/>
    <lineage>
        <taxon>Eukaryota</taxon>
        <taxon>Metazoa</taxon>
        <taxon>Chordata</taxon>
        <taxon>Craniata</taxon>
        <taxon>Vertebrata</taxon>
        <taxon>Euteleostomi</taxon>
        <taxon>Archelosauria</taxon>
        <taxon>Testudinata</taxon>
        <taxon>Testudines</taxon>
        <taxon>Pleurodira</taxon>
        <taxon>Pelomedusidae</taxon>
        <taxon>Pelusios</taxon>
    </lineage>
</organism>
<comment type="catalytic activity">
    <reaction evidence="1">
        <text>Hydrolysis of alpha-(2-&gt;3)-, alpha-(2-&gt;6)-, alpha-(2-&gt;8)- glycosidic linkages of terminal sialic acid residues in oligosaccharides, glycoproteins, glycolipids, colominic acid and synthetic substrates.</text>
        <dbReference type="EC" id="3.2.1.18"/>
    </reaction>
</comment>
<dbReference type="EC" id="3.2.1.18" evidence="3"/>
<dbReference type="Pfam" id="PF13088">
    <property type="entry name" value="BNR_2"/>
    <property type="match status" value="1"/>
</dbReference>
<proteinExistence type="inferred from homology"/>
<evidence type="ECO:0000256" key="5">
    <source>
        <dbReference type="ARBA" id="ARBA00023277"/>
    </source>
</evidence>
<dbReference type="Gene3D" id="2.120.10.10">
    <property type="match status" value="2"/>
</dbReference>
<reference evidence="8" key="2">
    <citation type="submission" date="2025-09" db="UniProtKB">
        <authorList>
            <consortium name="Ensembl"/>
        </authorList>
    </citation>
    <scope>IDENTIFICATION</scope>
</reference>
<name>A0A8C8S3K4_9SAUR</name>
<dbReference type="InterPro" id="IPR026856">
    <property type="entry name" value="Sialidase_fam"/>
</dbReference>
<keyword evidence="4" id="KW-0442">Lipid degradation</keyword>
<dbReference type="InterPro" id="IPR011040">
    <property type="entry name" value="Sialidase"/>
</dbReference>
<dbReference type="AlphaFoldDB" id="A0A8C8S3K4"/>
<reference evidence="8" key="1">
    <citation type="submission" date="2025-08" db="UniProtKB">
        <authorList>
            <consortium name="Ensembl"/>
        </authorList>
    </citation>
    <scope>IDENTIFICATION</scope>
</reference>
<dbReference type="Ensembl" id="ENSPCET00000014855.1">
    <property type="protein sequence ID" value="ENSPCEP00000014332.1"/>
    <property type="gene ID" value="ENSPCEG00000011332.1"/>
</dbReference>